<evidence type="ECO:0000256" key="4">
    <source>
        <dbReference type="ARBA" id="ARBA00022525"/>
    </source>
</evidence>
<accession>A0A9W7LUV7</accession>
<evidence type="ECO:0000313" key="7">
    <source>
        <dbReference type="EMBL" id="GMI77463.1"/>
    </source>
</evidence>
<dbReference type="EMBL" id="BSYR01000014">
    <property type="protein sequence ID" value="GMI77463.1"/>
    <property type="molecule type" value="Genomic_DNA"/>
</dbReference>
<keyword evidence="3 6" id="KW-0713">Self-incompatibility</keyword>
<keyword evidence="8" id="KW-1185">Reference proteome</keyword>
<gene>
    <name evidence="7" type="ORF">HRI_001415600</name>
</gene>
<evidence type="ECO:0000256" key="3">
    <source>
        <dbReference type="ARBA" id="ARBA00022471"/>
    </source>
</evidence>
<feature type="chain" id="PRO_5041013978" description="S-protein homolog" evidence="6">
    <location>
        <begin position="26"/>
        <end position="144"/>
    </location>
</feature>
<dbReference type="PANTHER" id="PTHR31232:SF164">
    <property type="entry name" value="S-PROTEIN HOMOLOG"/>
    <property type="match status" value="1"/>
</dbReference>
<keyword evidence="5 6" id="KW-0732">Signal</keyword>
<organism evidence="7 8">
    <name type="scientific">Hibiscus trionum</name>
    <name type="common">Flower of an hour</name>
    <dbReference type="NCBI Taxonomy" id="183268"/>
    <lineage>
        <taxon>Eukaryota</taxon>
        <taxon>Viridiplantae</taxon>
        <taxon>Streptophyta</taxon>
        <taxon>Embryophyta</taxon>
        <taxon>Tracheophyta</taxon>
        <taxon>Spermatophyta</taxon>
        <taxon>Magnoliopsida</taxon>
        <taxon>eudicotyledons</taxon>
        <taxon>Gunneridae</taxon>
        <taxon>Pentapetalae</taxon>
        <taxon>rosids</taxon>
        <taxon>malvids</taxon>
        <taxon>Malvales</taxon>
        <taxon>Malvaceae</taxon>
        <taxon>Malvoideae</taxon>
        <taxon>Hibiscus</taxon>
    </lineage>
</organism>
<comment type="caution">
    <text evidence="7">The sequence shown here is derived from an EMBL/GenBank/DDBJ whole genome shotgun (WGS) entry which is preliminary data.</text>
</comment>
<comment type="similarity">
    <text evidence="2 6">Belongs to the plant self-incompatibility (S1) protein family.</text>
</comment>
<feature type="signal peptide" evidence="6">
    <location>
        <begin position="1"/>
        <end position="25"/>
    </location>
</feature>
<name>A0A9W7LUV7_HIBTR</name>
<proteinExistence type="inferred from homology"/>
<sequence>MANLKGIALPLLLAFSLLHFPFAETAWFINYHIHVRNDLLTFKAPPVKPNLYLHCKSKNKDVGDRPMVTGDDYTWDTKINFLRSTLFYCNARWVDHKRITFDAFNVTRDEIRCTRYHNSCMWSVRADGIYFSDNNATWINEYPW</sequence>
<dbReference type="Pfam" id="PF05938">
    <property type="entry name" value="Self-incomp_S1"/>
    <property type="match status" value="1"/>
</dbReference>
<reference evidence="7" key="1">
    <citation type="submission" date="2023-05" db="EMBL/GenBank/DDBJ databases">
        <title>Genome and transcriptome analyses reveal genes involved in the formation of fine ridges on petal epidermal cells in Hibiscus trionum.</title>
        <authorList>
            <person name="Koshimizu S."/>
            <person name="Masuda S."/>
            <person name="Ishii T."/>
            <person name="Shirasu K."/>
            <person name="Hoshino A."/>
            <person name="Arita M."/>
        </authorList>
    </citation>
    <scope>NUCLEOTIDE SEQUENCE</scope>
    <source>
        <strain evidence="7">Hamamatsu line</strain>
    </source>
</reference>
<evidence type="ECO:0000256" key="5">
    <source>
        <dbReference type="ARBA" id="ARBA00022729"/>
    </source>
</evidence>
<dbReference type="Proteomes" id="UP001165190">
    <property type="component" value="Unassembled WGS sequence"/>
</dbReference>
<dbReference type="OrthoDB" id="1848419at2759"/>
<dbReference type="GO" id="GO:0005576">
    <property type="term" value="C:extracellular region"/>
    <property type="evidence" value="ECO:0007669"/>
    <property type="project" value="UniProtKB-SubCell"/>
</dbReference>
<keyword evidence="4 6" id="KW-0964">Secreted</keyword>
<evidence type="ECO:0000256" key="6">
    <source>
        <dbReference type="RuleBase" id="RU367044"/>
    </source>
</evidence>
<evidence type="ECO:0000313" key="8">
    <source>
        <dbReference type="Proteomes" id="UP001165190"/>
    </source>
</evidence>
<dbReference type="GO" id="GO:0060320">
    <property type="term" value="P:rejection of self pollen"/>
    <property type="evidence" value="ECO:0007669"/>
    <property type="project" value="UniProtKB-KW"/>
</dbReference>
<evidence type="ECO:0000256" key="2">
    <source>
        <dbReference type="ARBA" id="ARBA00005581"/>
    </source>
</evidence>
<dbReference type="InterPro" id="IPR010264">
    <property type="entry name" value="Self-incomp_S1"/>
</dbReference>
<evidence type="ECO:0000256" key="1">
    <source>
        <dbReference type="ARBA" id="ARBA00004613"/>
    </source>
</evidence>
<dbReference type="AlphaFoldDB" id="A0A9W7LUV7"/>
<dbReference type="PANTHER" id="PTHR31232">
    <property type="match status" value="1"/>
</dbReference>
<comment type="subcellular location">
    <subcellularLocation>
        <location evidence="1 6">Secreted</location>
    </subcellularLocation>
</comment>
<protein>
    <recommendedName>
        <fullName evidence="6">S-protein homolog</fullName>
    </recommendedName>
</protein>